<reference evidence="1" key="1">
    <citation type="submission" date="2020-02" db="EMBL/GenBank/DDBJ databases">
        <authorList>
            <person name="Meier V. D."/>
        </authorList>
    </citation>
    <scope>NUCLEOTIDE SEQUENCE</scope>
    <source>
        <strain evidence="1">AVDCRST_MAG18</strain>
    </source>
</reference>
<evidence type="ECO:0000313" key="1">
    <source>
        <dbReference type="EMBL" id="CAA9578830.1"/>
    </source>
</evidence>
<protein>
    <submittedName>
        <fullName evidence="1">Uncharacterized protein</fullName>
    </submittedName>
</protein>
<gene>
    <name evidence="1" type="ORF">AVDCRST_MAG18-2872</name>
</gene>
<organism evidence="1">
    <name type="scientific">uncultured Thermomicrobiales bacterium</name>
    <dbReference type="NCBI Taxonomy" id="1645740"/>
    <lineage>
        <taxon>Bacteria</taxon>
        <taxon>Pseudomonadati</taxon>
        <taxon>Thermomicrobiota</taxon>
        <taxon>Thermomicrobia</taxon>
        <taxon>Thermomicrobiales</taxon>
        <taxon>environmental samples</taxon>
    </lineage>
</organism>
<sequence>MRAESVDERLLLLADAAWSEHIAASSALGSACSWEAWKP</sequence>
<dbReference type="PROSITE" id="PS51257">
    <property type="entry name" value="PROKAR_LIPOPROTEIN"/>
    <property type="match status" value="1"/>
</dbReference>
<dbReference type="AlphaFoldDB" id="A0A6J4VKW6"/>
<name>A0A6J4VKW6_9BACT</name>
<dbReference type="EMBL" id="CADCWN010000217">
    <property type="protein sequence ID" value="CAA9578830.1"/>
    <property type="molecule type" value="Genomic_DNA"/>
</dbReference>
<accession>A0A6J4VKW6</accession>
<proteinExistence type="predicted"/>